<accession>A0A840HWX4</accession>
<dbReference type="InterPro" id="IPR011990">
    <property type="entry name" value="TPR-like_helical_dom_sf"/>
</dbReference>
<evidence type="ECO:0000313" key="1">
    <source>
        <dbReference type="EMBL" id="MBB4641966.1"/>
    </source>
</evidence>
<reference evidence="1 2" key="1">
    <citation type="submission" date="2020-08" db="EMBL/GenBank/DDBJ databases">
        <title>Genomic Encyclopedia of Type Strains, Phase IV (KMG-IV): sequencing the most valuable type-strain genomes for metagenomic binning, comparative biology and taxonomic classification.</title>
        <authorList>
            <person name="Goeker M."/>
        </authorList>
    </citation>
    <scope>NUCLEOTIDE SEQUENCE [LARGE SCALE GENOMIC DNA]</scope>
    <source>
        <strain evidence="1 2">DSM 7465</strain>
    </source>
</reference>
<keyword evidence="2" id="KW-1185">Reference proteome</keyword>
<dbReference type="Proteomes" id="UP000575068">
    <property type="component" value="Unassembled WGS sequence"/>
</dbReference>
<dbReference type="Gene3D" id="1.25.40.10">
    <property type="entry name" value="Tetratricopeptide repeat domain"/>
    <property type="match status" value="1"/>
</dbReference>
<sequence>MGEESATNRFRFASEMDRIFESKEFSRSPVMRRLLRFLVDQTLVGNGDQLKAYSVAVDGLGREPDFDAQTDSYPRVQVGRLRRMLDAHYARNGFPNGERLLIPSGAYRVYLNPVHPRPERVDRTPENFAWRQTSQEVLSSVTLGTGSPISSSDTSQSRSGAFRVGPLKAIGAALALLAAYWVFANRPFLAGSEALTQPPNMLLLPVERSVNSPAGLSSSVDQMLGDALHRSWIVNVHSADETRISSGNSEAEEDYGYRLQSVLAGTRGDELYLTLWNGRTGDRIWTDHIPLTKPKPDLEARFRTSVANLIGSFGVIAAQERQNLGSTAPPGYACLLKAAEYRIWYSKEVLEASRKCLDETLALEGNSVPATLAASATVNARLAKFVPQRARTLRAEAEAQANRALLLAPYSAEANMISATLATKAGRCPLAKNLGRRAIELNAYEPEYYARLGMILFQCDDPEDEKFLTLARQLDPQLPAFFAIPIVAAMGERGEARAALDLALSLPTATPTQRPLYSVTLALAYAQSGNRARAARYWRELSAAPHNADLRPLEILNRLLVNPNLARRTGMLLVKAGLISAL</sequence>
<dbReference type="AlphaFoldDB" id="A0A840HWX4"/>
<protein>
    <submittedName>
        <fullName evidence="1">Uncharacterized protein</fullName>
    </submittedName>
</protein>
<dbReference type="SUPFAM" id="SSF48452">
    <property type="entry name" value="TPR-like"/>
    <property type="match status" value="1"/>
</dbReference>
<name>A0A840HWX4_9SPHN</name>
<evidence type="ECO:0000313" key="2">
    <source>
        <dbReference type="Proteomes" id="UP000575068"/>
    </source>
</evidence>
<dbReference type="EMBL" id="JACHOV010000008">
    <property type="protein sequence ID" value="MBB4641966.1"/>
    <property type="molecule type" value="Genomic_DNA"/>
</dbReference>
<organism evidence="1 2">
    <name type="scientific">Rhizorhapis suberifaciens</name>
    <name type="common">corky root of lettuce</name>
    <dbReference type="NCBI Taxonomy" id="13656"/>
    <lineage>
        <taxon>Bacteria</taxon>
        <taxon>Pseudomonadati</taxon>
        <taxon>Pseudomonadota</taxon>
        <taxon>Alphaproteobacteria</taxon>
        <taxon>Sphingomonadales</taxon>
        <taxon>Sphingomonadaceae</taxon>
        <taxon>Rhizorhapis</taxon>
    </lineage>
</organism>
<comment type="caution">
    <text evidence="1">The sequence shown here is derived from an EMBL/GenBank/DDBJ whole genome shotgun (WGS) entry which is preliminary data.</text>
</comment>
<proteinExistence type="predicted"/>
<gene>
    <name evidence="1" type="ORF">HNQ99_002284</name>
</gene>
<dbReference type="RefSeq" id="WP_184475747.1">
    <property type="nucleotide sequence ID" value="NZ_JACHOV010000008.1"/>
</dbReference>